<dbReference type="InterPro" id="IPR012912">
    <property type="entry name" value="Plasmid_pRiA4b_Orf3-like"/>
</dbReference>
<dbReference type="PANTHER" id="PTHR41878">
    <property type="entry name" value="LEXA REPRESSOR-RELATED"/>
    <property type="match status" value="1"/>
</dbReference>
<comment type="caution">
    <text evidence="2">The sequence shown here is derived from an EMBL/GenBank/DDBJ whole genome shotgun (WGS) entry which is preliminary data.</text>
</comment>
<proteinExistence type="predicted"/>
<dbReference type="InterPro" id="IPR024047">
    <property type="entry name" value="MM3350-like_sf"/>
</dbReference>
<organism evidence="2 3">
    <name type="scientific">Algoriphagus oliviformis</name>
    <dbReference type="NCBI Taxonomy" id="2811231"/>
    <lineage>
        <taxon>Bacteria</taxon>
        <taxon>Pseudomonadati</taxon>
        <taxon>Bacteroidota</taxon>
        <taxon>Cytophagia</taxon>
        <taxon>Cytophagales</taxon>
        <taxon>Cyclobacteriaceae</taxon>
        <taxon>Algoriphagus</taxon>
    </lineage>
</organism>
<dbReference type="PANTHER" id="PTHR41878:SF1">
    <property type="entry name" value="TNPR PROTEIN"/>
    <property type="match status" value="1"/>
</dbReference>
<dbReference type="EMBL" id="JAFKCT010000001">
    <property type="protein sequence ID" value="MBN7809542.1"/>
    <property type="molecule type" value="Genomic_DNA"/>
</dbReference>
<sequence>MNVYQLHVQLDETEPIIWRRILTTSNVRLDDFHRILQTIMGWTNSHLHLFEVGRATYAPLEFEVEEAQDSRKVKLEDILNQVGSAIRYEYDLGDGWVRTLTLEKIIQLDSDAFITQCIEGERSSPPEDCGGVFGFHRMLEILKDPGHEEYREFKVWLGRSYHPEKFDLNKVNKQLQKKDYGCEWIM</sequence>
<dbReference type="Proteomes" id="UP000664317">
    <property type="component" value="Unassembled WGS sequence"/>
</dbReference>
<dbReference type="Gene3D" id="3.10.290.30">
    <property type="entry name" value="MM3350-like"/>
    <property type="match status" value="1"/>
</dbReference>
<evidence type="ECO:0000313" key="2">
    <source>
        <dbReference type="EMBL" id="MBN7809542.1"/>
    </source>
</evidence>
<dbReference type="Pfam" id="PF07929">
    <property type="entry name" value="PRiA4_ORF3"/>
    <property type="match status" value="1"/>
</dbReference>
<keyword evidence="3" id="KW-1185">Reference proteome</keyword>
<feature type="domain" description="Plasmid pRiA4b Orf3-like" evidence="1">
    <location>
        <begin position="3"/>
        <end position="169"/>
    </location>
</feature>
<dbReference type="RefSeq" id="WP_206576345.1">
    <property type="nucleotide sequence ID" value="NZ_JAFKCT010000001.1"/>
</dbReference>
<evidence type="ECO:0000313" key="3">
    <source>
        <dbReference type="Proteomes" id="UP000664317"/>
    </source>
</evidence>
<evidence type="ECO:0000259" key="1">
    <source>
        <dbReference type="Pfam" id="PF07929"/>
    </source>
</evidence>
<reference evidence="2 3" key="1">
    <citation type="submission" date="2021-03" db="EMBL/GenBank/DDBJ databases">
        <title>novel species isolated from a fishpond in China.</title>
        <authorList>
            <person name="Lu H."/>
            <person name="Cai Z."/>
        </authorList>
    </citation>
    <scope>NUCLEOTIDE SEQUENCE [LARGE SCALE GENOMIC DNA]</scope>
    <source>
        <strain evidence="2 3">H41</strain>
    </source>
</reference>
<gene>
    <name evidence="2" type="ORF">J0A68_01155</name>
</gene>
<protein>
    <submittedName>
        <fullName evidence="2">Plasmid pRiA4b ORF-3 family protein</fullName>
    </submittedName>
</protein>
<dbReference type="SUPFAM" id="SSF159941">
    <property type="entry name" value="MM3350-like"/>
    <property type="match status" value="1"/>
</dbReference>
<accession>A0ABS3BXE3</accession>
<name>A0ABS3BXE3_9BACT</name>